<keyword evidence="3" id="KW-0804">Transcription</keyword>
<organism evidence="6 7">
    <name type="scientific">Streptomyces mexicanus</name>
    <dbReference type="NCBI Taxonomy" id="178566"/>
    <lineage>
        <taxon>Bacteria</taxon>
        <taxon>Bacillati</taxon>
        <taxon>Actinomycetota</taxon>
        <taxon>Actinomycetes</taxon>
        <taxon>Kitasatosporales</taxon>
        <taxon>Streptomycetaceae</taxon>
        <taxon>Streptomyces</taxon>
    </lineage>
</organism>
<dbReference type="GO" id="GO:0003700">
    <property type="term" value="F:DNA-binding transcription factor activity"/>
    <property type="evidence" value="ECO:0007669"/>
    <property type="project" value="TreeGrafter"/>
</dbReference>
<dbReference type="Pfam" id="PF00440">
    <property type="entry name" value="TetR_N"/>
    <property type="match status" value="1"/>
</dbReference>
<evidence type="ECO:0000313" key="6">
    <source>
        <dbReference type="EMBL" id="MBC2869630.1"/>
    </source>
</evidence>
<dbReference type="Proteomes" id="UP000517694">
    <property type="component" value="Unassembled WGS sequence"/>
</dbReference>
<accession>A0A7X1I7B0</accession>
<feature type="domain" description="HTH tetR-type" evidence="5">
    <location>
        <begin position="1"/>
        <end position="50"/>
    </location>
</feature>
<dbReference type="PANTHER" id="PTHR30055:SF238">
    <property type="entry name" value="MYCOFACTOCIN BIOSYNTHESIS TRANSCRIPTIONAL REGULATOR MFTR-RELATED"/>
    <property type="match status" value="1"/>
</dbReference>
<evidence type="ECO:0000313" key="7">
    <source>
        <dbReference type="Proteomes" id="UP000517694"/>
    </source>
</evidence>
<dbReference type="EMBL" id="JACMHY010000020">
    <property type="protein sequence ID" value="MBC2869630.1"/>
    <property type="molecule type" value="Genomic_DNA"/>
</dbReference>
<dbReference type="PROSITE" id="PS50977">
    <property type="entry name" value="HTH_TETR_2"/>
    <property type="match status" value="1"/>
</dbReference>
<proteinExistence type="predicted"/>
<protein>
    <submittedName>
        <fullName evidence="6">TetR family transcriptional regulator</fullName>
    </submittedName>
</protein>
<evidence type="ECO:0000256" key="1">
    <source>
        <dbReference type="ARBA" id="ARBA00023015"/>
    </source>
</evidence>
<keyword evidence="2 4" id="KW-0238">DNA-binding</keyword>
<reference evidence="6 7" key="1">
    <citation type="submission" date="2020-08" db="EMBL/GenBank/DDBJ databases">
        <title>Whole-Genome Sequence of French Clinical Streptomyces mexicanus Strain Q0842.</title>
        <authorList>
            <person name="Boxberger M."/>
            <person name="La Scola B."/>
        </authorList>
    </citation>
    <scope>NUCLEOTIDE SEQUENCE [LARGE SCALE GENOMIC DNA]</scope>
    <source>
        <strain evidence="6 7">Marseille-Q0842</strain>
    </source>
</reference>
<dbReference type="InterPro" id="IPR009057">
    <property type="entry name" value="Homeodomain-like_sf"/>
</dbReference>
<evidence type="ECO:0000256" key="3">
    <source>
        <dbReference type="ARBA" id="ARBA00023163"/>
    </source>
</evidence>
<dbReference type="InterPro" id="IPR050109">
    <property type="entry name" value="HTH-type_TetR-like_transc_reg"/>
</dbReference>
<keyword evidence="7" id="KW-1185">Reference proteome</keyword>
<gene>
    <name evidence="6" type="ORF">H1R13_33190</name>
</gene>
<dbReference type="GO" id="GO:0000976">
    <property type="term" value="F:transcription cis-regulatory region binding"/>
    <property type="evidence" value="ECO:0007669"/>
    <property type="project" value="TreeGrafter"/>
</dbReference>
<dbReference type="InterPro" id="IPR001647">
    <property type="entry name" value="HTH_TetR"/>
</dbReference>
<comment type="caution">
    <text evidence="6">The sequence shown here is derived from an EMBL/GenBank/DDBJ whole genome shotgun (WGS) entry which is preliminary data.</text>
</comment>
<dbReference type="SUPFAM" id="SSF46689">
    <property type="entry name" value="Homeodomain-like"/>
    <property type="match status" value="1"/>
</dbReference>
<evidence type="ECO:0000259" key="5">
    <source>
        <dbReference type="PROSITE" id="PS50977"/>
    </source>
</evidence>
<sequence length="175" mass="18194">MRLFAEQGYDGTTIADIAAAADVAPRTVSLYFPSKHDIALSVPDEIASRLTAVFRRHPASGFLDALDIWLRGEADALDPQLVALLTAMYEANPALKAHGSSQIEEAVRVTGPALAAATGLPAGHPMNAVVSAAVGAALSQYFAAVLGHQSAADLHTAFMDCLRALVDTARRSAAG</sequence>
<evidence type="ECO:0000256" key="4">
    <source>
        <dbReference type="PROSITE-ProRule" id="PRU00335"/>
    </source>
</evidence>
<dbReference type="PANTHER" id="PTHR30055">
    <property type="entry name" value="HTH-TYPE TRANSCRIPTIONAL REGULATOR RUTR"/>
    <property type="match status" value="1"/>
</dbReference>
<evidence type="ECO:0000256" key="2">
    <source>
        <dbReference type="ARBA" id="ARBA00023125"/>
    </source>
</evidence>
<dbReference type="InterPro" id="IPR023772">
    <property type="entry name" value="DNA-bd_HTH_TetR-type_CS"/>
</dbReference>
<keyword evidence="1" id="KW-0805">Transcription regulation</keyword>
<name>A0A7X1I7B0_9ACTN</name>
<dbReference type="Gene3D" id="1.10.357.10">
    <property type="entry name" value="Tetracycline Repressor, domain 2"/>
    <property type="match status" value="1"/>
</dbReference>
<dbReference type="PROSITE" id="PS01081">
    <property type="entry name" value="HTH_TETR_1"/>
    <property type="match status" value="1"/>
</dbReference>
<feature type="DNA-binding region" description="H-T-H motif" evidence="4">
    <location>
        <begin position="13"/>
        <end position="32"/>
    </location>
</feature>
<dbReference type="AlphaFoldDB" id="A0A7X1I7B0"/>